<dbReference type="NCBIfam" id="TIGR00230">
    <property type="entry name" value="sfsA"/>
    <property type="match status" value="1"/>
</dbReference>
<dbReference type="STRING" id="1720063.SAMN05216217_11570"/>
<dbReference type="CDD" id="cd22359">
    <property type="entry name" value="SfsA-like_bacterial"/>
    <property type="match status" value="1"/>
</dbReference>
<dbReference type="PANTHER" id="PTHR30545:SF2">
    <property type="entry name" value="SUGAR FERMENTATION STIMULATION PROTEIN A"/>
    <property type="match status" value="1"/>
</dbReference>
<comment type="similarity">
    <text evidence="1">Belongs to the SfsA family.</text>
</comment>
<protein>
    <recommendedName>
        <fullName evidence="1">Sugar fermentation stimulation protein homolog</fullName>
    </recommendedName>
</protein>
<gene>
    <name evidence="1" type="primary">sfsA</name>
    <name evidence="4" type="ORF">SAMN05216217_11570</name>
</gene>
<evidence type="ECO:0000313" key="4">
    <source>
        <dbReference type="EMBL" id="SFM78889.1"/>
    </source>
</evidence>
<dbReference type="EMBL" id="FOUI01000015">
    <property type="protein sequence ID" value="SFM78889.1"/>
    <property type="molecule type" value="Genomic_DNA"/>
</dbReference>
<dbReference type="Gene3D" id="3.40.1350.60">
    <property type="match status" value="1"/>
</dbReference>
<dbReference type="Pfam" id="PF17746">
    <property type="entry name" value="SfsA_N"/>
    <property type="match status" value="1"/>
</dbReference>
<name>A0A1I4TQB8_9GAMM</name>
<dbReference type="Proteomes" id="UP000243629">
    <property type="component" value="Unassembled WGS sequence"/>
</dbReference>
<dbReference type="InterPro" id="IPR005224">
    <property type="entry name" value="SfsA"/>
</dbReference>
<feature type="domain" description="Sugar fermentation stimulation protein C-terminal" evidence="2">
    <location>
        <begin position="86"/>
        <end position="224"/>
    </location>
</feature>
<dbReference type="AlphaFoldDB" id="A0A1I4TQB8"/>
<dbReference type="FunFam" id="2.40.50.580:FF:000001">
    <property type="entry name" value="Sugar fermentation stimulation protein A"/>
    <property type="match status" value="1"/>
</dbReference>
<keyword evidence="5" id="KW-1185">Reference proteome</keyword>
<dbReference type="HAMAP" id="MF_00095">
    <property type="entry name" value="SfsA"/>
    <property type="match status" value="1"/>
</dbReference>
<accession>A0A1I4TQB8</accession>
<dbReference type="Pfam" id="PF03749">
    <property type="entry name" value="SfsA"/>
    <property type="match status" value="1"/>
</dbReference>
<sequence>MLIPFDAPLQHGVLLRRYKRFFADVQLDDGRELTLHCPNTGSMLGCAEPGSQVWVSVQPRPGRKLPGTWELVECAEGGWACIHSARANRVVEQALQAGLIEPLAGFSGIRREVRLEDSDSRFDFLLDGADGECVVEVKSVTLALSAGVGGFPDTVSLRGQKHLRELMRQRSLGRRACLLFCVMRSGISEVRPAEGLDPHYARLLRESDKTGVELLALALNPEPDGLRLAGLLPVIA</sequence>
<dbReference type="PANTHER" id="PTHR30545">
    <property type="entry name" value="SUGAR FERMENTATION STIMULATION PROTEIN A"/>
    <property type="match status" value="1"/>
</dbReference>
<dbReference type="InterPro" id="IPR040452">
    <property type="entry name" value="SfsA_C"/>
</dbReference>
<dbReference type="InterPro" id="IPR041465">
    <property type="entry name" value="SfsA_N"/>
</dbReference>
<dbReference type="Gene3D" id="2.40.50.580">
    <property type="match status" value="1"/>
</dbReference>
<proteinExistence type="inferred from homology"/>
<evidence type="ECO:0000259" key="3">
    <source>
        <dbReference type="Pfam" id="PF17746"/>
    </source>
</evidence>
<evidence type="ECO:0000259" key="2">
    <source>
        <dbReference type="Pfam" id="PF03749"/>
    </source>
</evidence>
<organism evidence="4 5">
    <name type="scientific">Halopseudomonas yangmingensis</name>
    <dbReference type="NCBI Taxonomy" id="1720063"/>
    <lineage>
        <taxon>Bacteria</taxon>
        <taxon>Pseudomonadati</taxon>
        <taxon>Pseudomonadota</taxon>
        <taxon>Gammaproteobacteria</taxon>
        <taxon>Pseudomonadales</taxon>
        <taxon>Pseudomonadaceae</taxon>
        <taxon>Halopseudomonas</taxon>
    </lineage>
</organism>
<reference evidence="5" key="1">
    <citation type="submission" date="2016-10" db="EMBL/GenBank/DDBJ databases">
        <authorList>
            <person name="Varghese N."/>
            <person name="Submissions S."/>
        </authorList>
    </citation>
    <scope>NUCLEOTIDE SEQUENCE [LARGE SCALE GENOMIC DNA]</scope>
    <source>
        <strain evidence="5">DSM 24213</strain>
    </source>
</reference>
<evidence type="ECO:0000256" key="1">
    <source>
        <dbReference type="HAMAP-Rule" id="MF_00095"/>
    </source>
</evidence>
<dbReference type="GO" id="GO:0003677">
    <property type="term" value="F:DNA binding"/>
    <property type="evidence" value="ECO:0007669"/>
    <property type="project" value="InterPro"/>
</dbReference>
<feature type="domain" description="SfsA N-terminal OB" evidence="3">
    <location>
        <begin position="15"/>
        <end position="82"/>
    </location>
</feature>
<evidence type="ECO:0000313" key="5">
    <source>
        <dbReference type="Proteomes" id="UP000243629"/>
    </source>
</evidence>